<accession>X1B376</accession>
<proteinExistence type="predicted"/>
<evidence type="ECO:0000313" key="3">
    <source>
        <dbReference type="EMBL" id="GAG78683.1"/>
    </source>
</evidence>
<dbReference type="AlphaFoldDB" id="X1B376"/>
<feature type="transmembrane region" description="Helical" evidence="2">
    <location>
        <begin position="52"/>
        <end position="70"/>
    </location>
</feature>
<feature type="region of interest" description="Disordered" evidence="1">
    <location>
        <begin position="214"/>
        <end position="254"/>
    </location>
</feature>
<feature type="transmembrane region" description="Helical" evidence="2">
    <location>
        <begin position="125"/>
        <end position="147"/>
    </location>
</feature>
<feature type="non-terminal residue" evidence="3">
    <location>
        <position position="1"/>
    </location>
</feature>
<keyword evidence="2" id="KW-0472">Membrane</keyword>
<sequence>RLISLYLKSKKNETPNVFSSMFYIFIWIIIWYRVFSFTNALRGATQTTGTDIFTTILDVLLMVATAILVLKGLGDKAYSSRILNVNNMPFFLFAFTFLYIEGQIIMITGAGSLPQFFTDRNQINLISNFLMIIITIAFYIWYSEYVLERKGFIMRKHYNQEEVITIITDFKEYLKNNEALDTNKIGDKEFQDFLQMKKLEIKGIRLIETELKKDKEEEMTSQKEGEAEIETRDKEKDSLEKEQIKENSNEEEIE</sequence>
<protein>
    <submittedName>
        <fullName evidence="3">Uncharacterized protein</fullName>
    </submittedName>
</protein>
<keyword evidence="2" id="KW-1133">Transmembrane helix</keyword>
<organism evidence="3">
    <name type="scientific">marine sediment metagenome</name>
    <dbReference type="NCBI Taxonomy" id="412755"/>
    <lineage>
        <taxon>unclassified sequences</taxon>
        <taxon>metagenomes</taxon>
        <taxon>ecological metagenomes</taxon>
    </lineage>
</organism>
<feature type="transmembrane region" description="Helical" evidence="2">
    <location>
        <begin position="90"/>
        <end position="113"/>
    </location>
</feature>
<name>X1B376_9ZZZZ</name>
<evidence type="ECO:0000256" key="1">
    <source>
        <dbReference type="SAM" id="MobiDB-lite"/>
    </source>
</evidence>
<gene>
    <name evidence="3" type="ORF">S01H4_31222</name>
</gene>
<dbReference type="EMBL" id="BART01016196">
    <property type="protein sequence ID" value="GAG78683.1"/>
    <property type="molecule type" value="Genomic_DNA"/>
</dbReference>
<reference evidence="3" key="1">
    <citation type="journal article" date="2014" name="Front. Microbiol.">
        <title>High frequency of phylogenetically diverse reductive dehalogenase-homologous genes in deep subseafloor sedimentary metagenomes.</title>
        <authorList>
            <person name="Kawai M."/>
            <person name="Futagami T."/>
            <person name="Toyoda A."/>
            <person name="Takaki Y."/>
            <person name="Nishi S."/>
            <person name="Hori S."/>
            <person name="Arai W."/>
            <person name="Tsubouchi T."/>
            <person name="Morono Y."/>
            <person name="Uchiyama I."/>
            <person name="Ito T."/>
            <person name="Fujiyama A."/>
            <person name="Inagaki F."/>
            <person name="Takami H."/>
        </authorList>
    </citation>
    <scope>NUCLEOTIDE SEQUENCE</scope>
    <source>
        <strain evidence="3">Expedition CK06-06</strain>
    </source>
</reference>
<keyword evidence="2" id="KW-0812">Transmembrane</keyword>
<feature type="compositionally biased region" description="Basic and acidic residues" evidence="1">
    <location>
        <begin position="214"/>
        <end position="248"/>
    </location>
</feature>
<comment type="caution">
    <text evidence="3">The sequence shown here is derived from an EMBL/GenBank/DDBJ whole genome shotgun (WGS) entry which is preliminary data.</text>
</comment>
<evidence type="ECO:0000256" key="2">
    <source>
        <dbReference type="SAM" id="Phobius"/>
    </source>
</evidence>
<feature type="transmembrane region" description="Helical" evidence="2">
    <location>
        <begin position="21"/>
        <end position="40"/>
    </location>
</feature>